<dbReference type="VEuPathDB" id="AmoebaDB:ACA1_055020"/>
<evidence type="ECO:0000313" key="2">
    <source>
        <dbReference type="Proteomes" id="UP000011083"/>
    </source>
</evidence>
<dbReference type="AlphaFoldDB" id="L8H8G7"/>
<sequence length="151" mass="16136">MERPRCSAAGCGNFAAGFWGDEGDGGLCKACRRGEGPDSAKRKREAELERAAEAEAARKKRAKLRDYREAQAPCVGCGGREMLSVEARSGQWNRYTLPSGEEREGCLPQLPGIADEVVGVVMKLCVDCGTIVGFDSAALKAAIARAEVIEE</sequence>
<name>L8H8G7_ACACF</name>
<dbReference type="Proteomes" id="UP000011083">
    <property type="component" value="Unassembled WGS sequence"/>
</dbReference>
<keyword evidence="2" id="KW-1185">Reference proteome</keyword>
<dbReference type="KEGG" id="acan:ACA1_055020"/>
<accession>L8H8G7</accession>
<reference evidence="1 2" key="1">
    <citation type="journal article" date="2013" name="Genome Biol.">
        <title>Genome of Acanthamoeba castellanii highlights extensive lateral gene transfer and early evolution of tyrosine kinase signaling.</title>
        <authorList>
            <person name="Clarke M."/>
            <person name="Lohan A.J."/>
            <person name="Liu B."/>
            <person name="Lagkouvardos I."/>
            <person name="Roy S."/>
            <person name="Zafar N."/>
            <person name="Bertelli C."/>
            <person name="Schilde C."/>
            <person name="Kianianmomeni A."/>
            <person name="Burglin T.R."/>
            <person name="Frech C."/>
            <person name="Turcotte B."/>
            <person name="Kopec K.O."/>
            <person name="Synnott J.M."/>
            <person name="Choo C."/>
            <person name="Paponov I."/>
            <person name="Finkler A."/>
            <person name="Soon Heng Tan C."/>
            <person name="Hutchins A.P."/>
            <person name="Weinmeier T."/>
            <person name="Rattei T."/>
            <person name="Chu J.S."/>
            <person name="Gimenez G."/>
            <person name="Irimia M."/>
            <person name="Rigden D.J."/>
            <person name="Fitzpatrick D.A."/>
            <person name="Lorenzo-Morales J."/>
            <person name="Bateman A."/>
            <person name="Chiu C.H."/>
            <person name="Tang P."/>
            <person name="Hegemann P."/>
            <person name="Fromm H."/>
            <person name="Raoult D."/>
            <person name="Greub G."/>
            <person name="Miranda-Saavedra D."/>
            <person name="Chen N."/>
            <person name="Nash P."/>
            <person name="Ginger M.L."/>
            <person name="Horn M."/>
            <person name="Schaap P."/>
            <person name="Caler L."/>
            <person name="Loftus B."/>
        </authorList>
    </citation>
    <scope>NUCLEOTIDE SEQUENCE [LARGE SCALE GENOMIC DNA]</scope>
    <source>
        <strain evidence="1 2">Neff</strain>
    </source>
</reference>
<dbReference type="GeneID" id="14921626"/>
<protein>
    <submittedName>
        <fullName evidence="1">Uncharacterized protein</fullName>
    </submittedName>
</protein>
<proteinExistence type="predicted"/>
<dbReference type="RefSeq" id="XP_004344159.1">
    <property type="nucleotide sequence ID" value="XM_004344109.1"/>
</dbReference>
<dbReference type="EMBL" id="KB007909">
    <property type="protein sequence ID" value="ELR20756.1"/>
    <property type="molecule type" value="Genomic_DNA"/>
</dbReference>
<organism evidence="1 2">
    <name type="scientific">Acanthamoeba castellanii (strain ATCC 30010 / Neff)</name>
    <dbReference type="NCBI Taxonomy" id="1257118"/>
    <lineage>
        <taxon>Eukaryota</taxon>
        <taxon>Amoebozoa</taxon>
        <taxon>Discosea</taxon>
        <taxon>Longamoebia</taxon>
        <taxon>Centramoebida</taxon>
        <taxon>Acanthamoebidae</taxon>
        <taxon>Acanthamoeba</taxon>
    </lineage>
</organism>
<gene>
    <name evidence="1" type="ORF">ACA1_055020</name>
</gene>
<evidence type="ECO:0000313" key="1">
    <source>
        <dbReference type="EMBL" id="ELR20756.1"/>
    </source>
</evidence>